<dbReference type="GO" id="GO:0006139">
    <property type="term" value="P:nucleobase-containing compound metabolic process"/>
    <property type="evidence" value="ECO:0007669"/>
    <property type="project" value="InterPro"/>
</dbReference>
<accession>A0AAN6ZQL1</accession>
<evidence type="ECO:0000256" key="3">
    <source>
        <dbReference type="SAM" id="MobiDB-lite"/>
    </source>
</evidence>
<proteinExistence type="predicted"/>
<organism evidence="5 6">
    <name type="scientific">Dichotomopilus funicola</name>
    <dbReference type="NCBI Taxonomy" id="1934379"/>
    <lineage>
        <taxon>Eukaryota</taxon>
        <taxon>Fungi</taxon>
        <taxon>Dikarya</taxon>
        <taxon>Ascomycota</taxon>
        <taxon>Pezizomycotina</taxon>
        <taxon>Sordariomycetes</taxon>
        <taxon>Sordariomycetidae</taxon>
        <taxon>Sordariales</taxon>
        <taxon>Chaetomiaceae</taxon>
        <taxon>Dichotomopilus</taxon>
    </lineage>
</organism>
<dbReference type="GO" id="GO:0004386">
    <property type="term" value="F:helicase activity"/>
    <property type="evidence" value="ECO:0007669"/>
    <property type="project" value="UniProtKB-KW"/>
</dbReference>
<dbReference type="SMART" id="SM00474">
    <property type="entry name" value="35EXOc"/>
    <property type="match status" value="1"/>
</dbReference>
<dbReference type="CDD" id="cd06141">
    <property type="entry name" value="WRN_exo"/>
    <property type="match status" value="1"/>
</dbReference>
<dbReference type="GO" id="GO:0003676">
    <property type="term" value="F:nucleic acid binding"/>
    <property type="evidence" value="ECO:0007669"/>
    <property type="project" value="InterPro"/>
</dbReference>
<comment type="caution">
    <text evidence="5">The sequence shown here is derived from an EMBL/GenBank/DDBJ whole genome shotgun (WGS) entry which is preliminary data.</text>
</comment>
<evidence type="ECO:0000313" key="6">
    <source>
        <dbReference type="Proteomes" id="UP001302676"/>
    </source>
</evidence>
<dbReference type="InterPro" id="IPR036397">
    <property type="entry name" value="RNaseH_sf"/>
</dbReference>
<evidence type="ECO:0000256" key="2">
    <source>
        <dbReference type="ARBA" id="ARBA00022801"/>
    </source>
</evidence>
<keyword evidence="5" id="KW-0347">Helicase</keyword>
<gene>
    <name evidence="5" type="ORF">C8A04DRAFT_23956</name>
</gene>
<dbReference type="InterPro" id="IPR012337">
    <property type="entry name" value="RNaseH-like_sf"/>
</dbReference>
<feature type="region of interest" description="Disordered" evidence="3">
    <location>
        <begin position="38"/>
        <end position="82"/>
    </location>
</feature>
<evidence type="ECO:0000259" key="4">
    <source>
        <dbReference type="SMART" id="SM00474"/>
    </source>
</evidence>
<evidence type="ECO:0000256" key="1">
    <source>
        <dbReference type="ARBA" id="ARBA00022722"/>
    </source>
</evidence>
<keyword evidence="5" id="KW-0547">Nucleotide-binding</keyword>
<name>A0AAN6ZQL1_9PEZI</name>
<sequence>MSARKTAQGLWNLSHGIVFAPGGRVVGSRLPLVQPRNALSTTSPAQAASSHDAETPDSEAVTAGAGQDPKQTATDEVKSPNEAVVTKATAPFTPLNFKIPDSVFQEAKNAPEGTPQSYWTYDKYRGPDEDGEPNVKVKVHYCRSAHKTEEVVKLHFMDEKLLGFDLEWMKDAYPRLGARANVSLIQLATPTRIGLFHVAMFDRSKRIELPTLKKVMENPEITKAGVWIKGDCTRMSKYLGIQSRGLFELSHLYRQLTHSKAGEYNLINKKLVALRSQVEHYLGLPLFKGEDVRMGNWSRPLDEYQILYSASDVYASVQLYAVLNHLRQTTLDPVPDLPHHAELDIPIPIARPVEVEESETEDQEATAAADGLITEEILATEIETLVIADQVDTGEDGVTPKKKRTTRKTVEVETLTTVEPEAGADSTTPKKTVTRRKTVEVDSLVIASETETVENAVTPKKTTRRKTVKVESLVIADQAEGEEENVTPKKAAKSKPAELESSTVTDQAEAEEGTVTPKKTIRRKATVKQIKLVAKPSPQGVGALFSEPHAEAS</sequence>
<reference evidence="5" key="2">
    <citation type="submission" date="2023-05" db="EMBL/GenBank/DDBJ databases">
        <authorList>
            <consortium name="Lawrence Berkeley National Laboratory"/>
            <person name="Steindorff A."/>
            <person name="Hensen N."/>
            <person name="Bonometti L."/>
            <person name="Westerberg I."/>
            <person name="Brannstrom I.O."/>
            <person name="Guillou S."/>
            <person name="Cros-Aarteil S."/>
            <person name="Calhoun S."/>
            <person name="Haridas S."/>
            <person name="Kuo A."/>
            <person name="Mondo S."/>
            <person name="Pangilinan J."/>
            <person name="Riley R."/>
            <person name="Labutti K."/>
            <person name="Andreopoulos B."/>
            <person name="Lipzen A."/>
            <person name="Chen C."/>
            <person name="Yanf M."/>
            <person name="Daum C."/>
            <person name="Ng V."/>
            <person name="Clum A."/>
            <person name="Ohm R."/>
            <person name="Martin F."/>
            <person name="Silar P."/>
            <person name="Natvig D."/>
            <person name="Lalanne C."/>
            <person name="Gautier V."/>
            <person name="Ament-Velasquez S.L."/>
            <person name="Kruys A."/>
            <person name="Hutchinson M.I."/>
            <person name="Powell A.J."/>
            <person name="Barry K."/>
            <person name="Miller A.N."/>
            <person name="Grigoriev I.V."/>
            <person name="Debuchy R."/>
            <person name="Gladieux P."/>
            <person name="Thoren M.H."/>
            <person name="Johannesson H."/>
        </authorList>
    </citation>
    <scope>NUCLEOTIDE SEQUENCE</scope>
    <source>
        <strain evidence="5">CBS 141.50</strain>
    </source>
</reference>
<dbReference type="Gene3D" id="3.30.420.10">
    <property type="entry name" value="Ribonuclease H-like superfamily/Ribonuclease H"/>
    <property type="match status" value="1"/>
</dbReference>
<dbReference type="InterPro" id="IPR051132">
    <property type="entry name" value="3-5_Exonuclease_domain"/>
</dbReference>
<dbReference type="InterPro" id="IPR002562">
    <property type="entry name" value="3'-5'_exonuclease_dom"/>
</dbReference>
<dbReference type="Proteomes" id="UP001302676">
    <property type="component" value="Unassembled WGS sequence"/>
</dbReference>
<dbReference type="AlphaFoldDB" id="A0AAN6ZQL1"/>
<evidence type="ECO:0000313" key="5">
    <source>
        <dbReference type="EMBL" id="KAK4148160.1"/>
    </source>
</evidence>
<dbReference type="PANTHER" id="PTHR13620:SF104">
    <property type="entry name" value="EXONUCLEASE 3'-5' DOMAIN-CONTAINING PROTEIN 2"/>
    <property type="match status" value="1"/>
</dbReference>
<dbReference type="SUPFAM" id="SSF53098">
    <property type="entry name" value="Ribonuclease H-like"/>
    <property type="match status" value="1"/>
</dbReference>
<dbReference type="GO" id="GO:0008408">
    <property type="term" value="F:3'-5' exonuclease activity"/>
    <property type="evidence" value="ECO:0007669"/>
    <property type="project" value="InterPro"/>
</dbReference>
<keyword evidence="1" id="KW-0540">Nuclease</keyword>
<keyword evidence="5" id="KW-0067">ATP-binding</keyword>
<feature type="compositionally biased region" description="Polar residues" evidence="3">
    <location>
        <begin position="38"/>
        <end position="49"/>
    </location>
</feature>
<feature type="domain" description="3'-5' exonuclease" evidence="4">
    <location>
        <begin position="139"/>
        <end position="328"/>
    </location>
</feature>
<dbReference type="GeneID" id="87815506"/>
<dbReference type="PANTHER" id="PTHR13620">
    <property type="entry name" value="3-5 EXONUCLEASE"/>
    <property type="match status" value="1"/>
</dbReference>
<reference evidence="5" key="1">
    <citation type="journal article" date="2023" name="Mol. Phylogenet. Evol.">
        <title>Genome-scale phylogeny and comparative genomics of the fungal order Sordariales.</title>
        <authorList>
            <person name="Hensen N."/>
            <person name="Bonometti L."/>
            <person name="Westerberg I."/>
            <person name="Brannstrom I.O."/>
            <person name="Guillou S."/>
            <person name="Cros-Aarteil S."/>
            <person name="Calhoun S."/>
            <person name="Haridas S."/>
            <person name="Kuo A."/>
            <person name="Mondo S."/>
            <person name="Pangilinan J."/>
            <person name="Riley R."/>
            <person name="LaButti K."/>
            <person name="Andreopoulos B."/>
            <person name="Lipzen A."/>
            <person name="Chen C."/>
            <person name="Yan M."/>
            <person name="Daum C."/>
            <person name="Ng V."/>
            <person name="Clum A."/>
            <person name="Steindorff A."/>
            <person name="Ohm R.A."/>
            <person name="Martin F."/>
            <person name="Silar P."/>
            <person name="Natvig D.O."/>
            <person name="Lalanne C."/>
            <person name="Gautier V."/>
            <person name="Ament-Velasquez S.L."/>
            <person name="Kruys A."/>
            <person name="Hutchinson M.I."/>
            <person name="Powell A.J."/>
            <person name="Barry K."/>
            <person name="Miller A.N."/>
            <person name="Grigoriev I.V."/>
            <person name="Debuchy R."/>
            <person name="Gladieux P."/>
            <person name="Hiltunen Thoren M."/>
            <person name="Johannesson H."/>
        </authorList>
    </citation>
    <scope>NUCLEOTIDE SEQUENCE</scope>
    <source>
        <strain evidence="5">CBS 141.50</strain>
    </source>
</reference>
<keyword evidence="2" id="KW-0378">Hydrolase</keyword>
<dbReference type="EMBL" id="MU853554">
    <property type="protein sequence ID" value="KAK4148160.1"/>
    <property type="molecule type" value="Genomic_DNA"/>
</dbReference>
<protein>
    <submittedName>
        <fullName evidence="5">Werner syndrome helicase</fullName>
    </submittedName>
</protein>
<dbReference type="GO" id="GO:0005737">
    <property type="term" value="C:cytoplasm"/>
    <property type="evidence" value="ECO:0007669"/>
    <property type="project" value="TreeGrafter"/>
</dbReference>
<dbReference type="Pfam" id="PF01612">
    <property type="entry name" value="DNA_pol_A_exo1"/>
    <property type="match status" value="1"/>
</dbReference>
<keyword evidence="6" id="KW-1185">Reference proteome</keyword>
<feature type="region of interest" description="Disordered" evidence="3">
    <location>
        <begin position="479"/>
        <end position="519"/>
    </location>
</feature>
<dbReference type="RefSeq" id="XP_062641531.1">
    <property type="nucleotide sequence ID" value="XM_062778893.1"/>
</dbReference>
<dbReference type="GO" id="GO:0005634">
    <property type="term" value="C:nucleus"/>
    <property type="evidence" value="ECO:0007669"/>
    <property type="project" value="TreeGrafter"/>
</dbReference>